<comment type="caution">
    <text evidence="1">The sequence shown here is derived from an EMBL/GenBank/DDBJ whole genome shotgun (WGS) entry which is preliminary data.</text>
</comment>
<dbReference type="Proteomes" id="UP000553632">
    <property type="component" value="Unassembled WGS sequence"/>
</dbReference>
<organism evidence="1 2">
    <name type="scientific">Perkinsus olseni</name>
    <name type="common">Perkinsus atlanticus</name>
    <dbReference type="NCBI Taxonomy" id="32597"/>
    <lineage>
        <taxon>Eukaryota</taxon>
        <taxon>Sar</taxon>
        <taxon>Alveolata</taxon>
        <taxon>Perkinsozoa</taxon>
        <taxon>Perkinsea</taxon>
        <taxon>Perkinsida</taxon>
        <taxon>Perkinsidae</taxon>
        <taxon>Perkinsus</taxon>
    </lineage>
</organism>
<feature type="non-terminal residue" evidence="1">
    <location>
        <position position="177"/>
    </location>
</feature>
<proteinExistence type="predicted"/>
<protein>
    <submittedName>
        <fullName evidence="1">Uncharacterized protein</fullName>
    </submittedName>
</protein>
<dbReference type="EMBL" id="JABANO010000766">
    <property type="protein sequence ID" value="KAF4758967.1"/>
    <property type="molecule type" value="Genomic_DNA"/>
</dbReference>
<gene>
    <name evidence="1" type="ORF">FOZ63_012493</name>
</gene>
<sequence length="177" mass="19867">MISPTRIRVAVAKQVTAGKRLTEDEDRRAQRLEDEAVNEVRLKLPQGVTTLGWAALESWYTVARQRIKVKKLNSQRLGLPSASRSKYHLGGSQLVPPAIIAENDEIAELDPYPDWLTANITLTSKEMLLHWAKEARTLQLIDACHCIPLRSVIMTVGDIVVDPETMRPKAGEQHIQL</sequence>
<reference evidence="1 2" key="1">
    <citation type="submission" date="2020-04" db="EMBL/GenBank/DDBJ databases">
        <title>Perkinsus olseni comparative genomics.</title>
        <authorList>
            <person name="Bogema D.R."/>
        </authorList>
    </citation>
    <scope>NUCLEOTIDE SEQUENCE [LARGE SCALE GENOMIC DNA]</scope>
    <source>
        <strain evidence="1 2">ATCC PRA-207</strain>
    </source>
</reference>
<keyword evidence="2" id="KW-1185">Reference proteome</keyword>
<evidence type="ECO:0000313" key="2">
    <source>
        <dbReference type="Proteomes" id="UP000553632"/>
    </source>
</evidence>
<dbReference type="AlphaFoldDB" id="A0A7J6UP45"/>
<evidence type="ECO:0000313" key="1">
    <source>
        <dbReference type="EMBL" id="KAF4758967.1"/>
    </source>
</evidence>
<accession>A0A7J6UP45</accession>
<name>A0A7J6UP45_PEROL</name>